<evidence type="ECO:0000256" key="4">
    <source>
        <dbReference type="HAMAP-Rule" id="MF_02200"/>
    </source>
</evidence>
<keyword evidence="3 4" id="KW-0143">Chaperone</keyword>
<sequence>MPDRATRHHISSAVVATMPAFTASVGCALANMASIEVHGVENGKFIIVIEGSSTGELGTALTSISLLEGVIAANMVFEHVEEETQDDDRRVQQA</sequence>
<dbReference type="AlphaFoldDB" id="A0A5Q0CBM4"/>
<dbReference type="Gene3D" id="3.30.70.920">
    <property type="match status" value="1"/>
</dbReference>
<gene>
    <name evidence="4" type="primary">napD</name>
    <name evidence="5" type="ORF">FZ934_20465</name>
</gene>
<dbReference type="GO" id="GO:0051224">
    <property type="term" value="P:negative regulation of protein transport"/>
    <property type="evidence" value="ECO:0007669"/>
    <property type="project" value="UniProtKB-UniRule"/>
</dbReference>
<dbReference type="Proteomes" id="UP000326881">
    <property type="component" value="Plasmid unnamed"/>
</dbReference>
<dbReference type="Pfam" id="PF03927">
    <property type="entry name" value="NapD"/>
    <property type="match status" value="1"/>
</dbReference>
<keyword evidence="2 4" id="KW-0963">Cytoplasm</keyword>
<reference evidence="5 6" key="1">
    <citation type="submission" date="2019-08" db="EMBL/GenBank/DDBJ databases">
        <title>Prosopis cineraria nodule microbiome.</title>
        <authorList>
            <person name="Ali R."/>
            <person name="Chaluvadi S.R."/>
            <person name="Wang X."/>
        </authorList>
    </citation>
    <scope>NUCLEOTIDE SEQUENCE [LARGE SCALE GENOMIC DNA]</scope>
    <source>
        <strain evidence="5 6">BG7</strain>
        <plasmid evidence="5 6">unnamed</plasmid>
    </source>
</reference>
<comment type="similarity">
    <text evidence="4">Belongs to the NapD family.</text>
</comment>
<dbReference type="HAMAP" id="MF_02200">
    <property type="entry name" value="NapD"/>
    <property type="match status" value="1"/>
</dbReference>
<geneLocation type="plasmid" evidence="5 6">
    <name>unnamed</name>
</geneLocation>
<dbReference type="PROSITE" id="PS51257">
    <property type="entry name" value="PROKAR_LIPOPROTEIN"/>
    <property type="match status" value="1"/>
</dbReference>
<evidence type="ECO:0000313" key="5">
    <source>
        <dbReference type="EMBL" id="QFY62745.1"/>
    </source>
</evidence>
<organism evidence="5 6">
    <name type="scientific">Rhizobium grahamii</name>
    <dbReference type="NCBI Taxonomy" id="1120045"/>
    <lineage>
        <taxon>Bacteria</taxon>
        <taxon>Pseudomonadati</taxon>
        <taxon>Pseudomonadota</taxon>
        <taxon>Alphaproteobacteria</taxon>
        <taxon>Hyphomicrobiales</taxon>
        <taxon>Rhizobiaceae</taxon>
        <taxon>Rhizobium/Agrobacterium group</taxon>
        <taxon>Rhizobium</taxon>
    </lineage>
</organism>
<protein>
    <recommendedName>
        <fullName evidence="4">Chaperone NapD</fullName>
    </recommendedName>
    <alternativeName>
        <fullName evidence="4">NapA signal peptide-binding chaperone NapD</fullName>
    </alternativeName>
</protein>
<dbReference type="PANTHER" id="PTHR38603">
    <property type="entry name" value="CHAPERONE NAPD"/>
    <property type="match status" value="1"/>
</dbReference>
<accession>A0A5Q0CBM4</accession>
<name>A0A5Q0CBM4_9HYPH</name>
<dbReference type="InterPro" id="IPR005623">
    <property type="entry name" value="Chaperone_NapD_NO3_reduct"/>
</dbReference>
<proteinExistence type="inferred from homology"/>
<comment type="subunit">
    <text evidence="4">Interacts with the cytoplasmic NapA precursor.</text>
</comment>
<evidence type="ECO:0000313" key="6">
    <source>
        <dbReference type="Proteomes" id="UP000326881"/>
    </source>
</evidence>
<dbReference type="OrthoDB" id="7306089at2"/>
<dbReference type="GO" id="GO:0005048">
    <property type="term" value="F:signal sequence binding"/>
    <property type="evidence" value="ECO:0007669"/>
    <property type="project" value="UniProtKB-UniRule"/>
</dbReference>
<evidence type="ECO:0000256" key="2">
    <source>
        <dbReference type="ARBA" id="ARBA00022490"/>
    </source>
</evidence>
<dbReference type="PANTHER" id="PTHR38603:SF1">
    <property type="entry name" value="CHAPERONE NAPD"/>
    <property type="match status" value="1"/>
</dbReference>
<keyword evidence="6" id="KW-1185">Reference proteome</keyword>
<evidence type="ECO:0000256" key="1">
    <source>
        <dbReference type="ARBA" id="ARBA00004496"/>
    </source>
</evidence>
<comment type="function">
    <text evidence="4">Chaperone for NapA, the catalytic subunit of the periplasmic nitrate reductase. It binds directly and specifically to the twin-arginine signal peptide of NapA, preventing premature interaction with the Tat translocase and premature export.</text>
</comment>
<dbReference type="EMBL" id="CP043499">
    <property type="protein sequence ID" value="QFY62745.1"/>
    <property type="molecule type" value="Genomic_DNA"/>
</dbReference>
<dbReference type="GO" id="GO:0005737">
    <property type="term" value="C:cytoplasm"/>
    <property type="evidence" value="ECO:0007669"/>
    <property type="project" value="UniProtKB-SubCell"/>
</dbReference>
<keyword evidence="5" id="KW-0614">Plasmid</keyword>
<dbReference type="KEGG" id="rgr:FZ934_20465"/>
<dbReference type="RefSeq" id="WP_153272731.1">
    <property type="nucleotide sequence ID" value="NZ_CP043499.1"/>
</dbReference>
<evidence type="ECO:0000256" key="3">
    <source>
        <dbReference type="ARBA" id="ARBA00023186"/>
    </source>
</evidence>
<comment type="subcellular location">
    <subcellularLocation>
        <location evidence="1 4">Cytoplasm</location>
    </subcellularLocation>
</comment>